<sequence length="118" mass="13728">MHYIINQYYVKLREDPELSANSYVLRFCSVGGDYANTQNDFGDHYLEMDIQFELNINTQLKKTGYVSYAASKETTKIKLLYEDGKYIVTFDLMDRSSIIGTNFAVGTIFAVWEQMKIY</sequence>
<proteinExistence type="predicted"/>
<dbReference type="OrthoDB" id="10256725at2759"/>
<dbReference type="Pfam" id="PF00316">
    <property type="entry name" value="FBPase"/>
    <property type="match status" value="1"/>
</dbReference>
<dbReference type="GO" id="GO:0006000">
    <property type="term" value="P:fructose metabolic process"/>
    <property type="evidence" value="ECO:0007669"/>
    <property type="project" value="TreeGrafter"/>
</dbReference>
<dbReference type="GO" id="GO:0006094">
    <property type="term" value="P:gluconeogenesis"/>
    <property type="evidence" value="ECO:0007669"/>
    <property type="project" value="TreeGrafter"/>
</dbReference>
<dbReference type="GO" id="GO:0005737">
    <property type="term" value="C:cytoplasm"/>
    <property type="evidence" value="ECO:0007669"/>
    <property type="project" value="TreeGrafter"/>
</dbReference>
<dbReference type="AlphaFoldDB" id="A0A8S1UHN2"/>
<dbReference type="InterPro" id="IPR000146">
    <property type="entry name" value="FBPase_class-1"/>
</dbReference>
<protein>
    <recommendedName>
        <fullName evidence="2">Fructose-1-6-bisphosphatase class I N-terminal domain-containing protein</fullName>
    </recommendedName>
</protein>
<reference evidence="3" key="1">
    <citation type="submission" date="2021-01" db="EMBL/GenBank/DDBJ databases">
        <authorList>
            <consortium name="Genoscope - CEA"/>
            <person name="William W."/>
        </authorList>
    </citation>
    <scope>NUCLEOTIDE SEQUENCE</scope>
</reference>
<dbReference type="InterPro" id="IPR033391">
    <property type="entry name" value="FBPase_N"/>
</dbReference>
<comment type="caution">
    <text evidence="3">The sequence shown here is derived from an EMBL/GenBank/DDBJ whole genome shotgun (WGS) entry which is preliminary data.</text>
</comment>
<dbReference type="GO" id="GO:0005986">
    <property type="term" value="P:sucrose biosynthetic process"/>
    <property type="evidence" value="ECO:0007669"/>
    <property type="project" value="TreeGrafter"/>
</dbReference>
<dbReference type="GO" id="GO:0006002">
    <property type="term" value="P:fructose 6-phosphate metabolic process"/>
    <property type="evidence" value="ECO:0007669"/>
    <property type="project" value="TreeGrafter"/>
</dbReference>
<dbReference type="EMBL" id="CAJJDO010000037">
    <property type="protein sequence ID" value="CAD8162186.1"/>
    <property type="molecule type" value="Genomic_DNA"/>
</dbReference>
<accession>A0A8S1UHN2</accession>
<dbReference type="GO" id="GO:0042132">
    <property type="term" value="F:fructose 1,6-bisphosphate 1-phosphatase activity"/>
    <property type="evidence" value="ECO:0007669"/>
    <property type="project" value="TreeGrafter"/>
</dbReference>
<evidence type="ECO:0000313" key="3">
    <source>
        <dbReference type="EMBL" id="CAD8162186.1"/>
    </source>
</evidence>
<organism evidence="3 4">
    <name type="scientific">Paramecium pentaurelia</name>
    <dbReference type="NCBI Taxonomy" id="43138"/>
    <lineage>
        <taxon>Eukaryota</taxon>
        <taxon>Sar</taxon>
        <taxon>Alveolata</taxon>
        <taxon>Ciliophora</taxon>
        <taxon>Intramacronucleata</taxon>
        <taxon>Oligohymenophorea</taxon>
        <taxon>Peniculida</taxon>
        <taxon>Parameciidae</taxon>
        <taxon>Paramecium</taxon>
    </lineage>
</organism>
<keyword evidence="4" id="KW-1185">Reference proteome</keyword>
<dbReference type="PANTHER" id="PTHR11556">
    <property type="entry name" value="FRUCTOSE-1,6-BISPHOSPHATASE-RELATED"/>
    <property type="match status" value="1"/>
</dbReference>
<dbReference type="PANTHER" id="PTHR11556:SF35">
    <property type="entry name" value="SEDOHEPTULOSE-1,7-BISPHOSPHATASE, CHLOROPLASTIC"/>
    <property type="match status" value="1"/>
</dbReference>
<name>A0A8S1UHN2_9CILI</name>
<dbReference type="Proteomes" id="UP000689195">
    <property type="component" value="Unassembled WGS sequence"/>
</dbReference>
<feature type="domain" description="Fructose-1-6-bisphosphatase class I N-terminal" evidence="2">
    <location>
        <begin position="35"/>
        <end position="114"/>
    </location>
</feature>
<evidence type="ECO:0000259" key="2">
    <source>
        <dbReference type="Pfam" id="PF00316"/>
    </source>
</evidence>
<dbReference type="GO" id="GO:0030388">
    <property type="term" value="P:fructose 1,6-bisphosphate metabolic process"/>
    <property type="evidence" value="ECO:0007669"/>
    <property type="project" value="TreeGrafter"/>
</dbReference>
<evidence type="ECO:0000313" key="4">
    <source>
        <dbReference type="Proteomes" id="UP000689195"/>
    </source>
</evidence>
<evidence type="ECO:0000256" key="1">
    <source>
        <dbReference type="ARBA" id="ARBA00024331"/>
    </source>
</evidence>
<comment type="pathway">
    <text evidence="1">Carbohydrate biosynthesis.</text>
</comment>
<gene>
    <name evidence="3" type="ORF">PPENT_87.1.T0370243</name>
</gene>